<feature type="domain" description="Amidase" evidence="4">
    <location>
        <begin position="90"/>
        <end position="240"/>
    </location>
</feature>
<gene>
    <name evidence="5" type="ORF">LTR25_006671</name>
</gene>
<feature type="region of interest" description="Disordered" evidence="3">
    <location>
        <begin position="240"/>
        <end position="260"/>
    </location>
</feature>
<evidence type="ECO:0000259" key="4">
    <source>
        <dbReference type="Pfam" id="PF01425"/>
    </source>
</evidence>
<dbReference type="SUPFAM" id="SSF75304">
    <property type="entry name" value="Amidase signature (AS) enzymes"/>
    <property type="match status" value="1"/>
</dbReference>
<accession>A0AAV9Q7Z5</accession>
<sequence>MSKPVGPPFQIPDWRAAALEKRQSTAASIPEAFRLPSGLREKSEASVLLPSDPDILVCGILTPLDIEITSITSVSVLLSGIADRVYTAIEVTSAFCKRAAIAHQCTSCLTEFMYERAMIRAKELDDYLAFNGRTIGMLHGLPVSLKDCFDVEDVNTNAGLVSWLPYIARRNSAIAQGLLNAGAVLFAKTNSSQALLMVESINNIFGVVKNPYNLGLSVGGSSGGEAALIAANGSILGSGSLKPSKERMPGRGVSVPRSGSESVNAGLGPLAKSVDGLELWLKAQLASEPWNESPGCLPMRWNGVEAQRPTKKLKVAVIWDDGIIRPTPPVTRAIQMVVDSLTNAGHCVVSLPSDRIFSLHRHGLSCTMLSNAQDGGRTVLHHIAASGEPVVPRTAVGSDASALTAEEIFANHLLRARLAGEYDELWRDFEMDAILAPATPHPANPHGQYISNSYATVYNMLDYVAGTIPVTTVDTKLDVADENWYGGEVYERIEPVRFPYDKGDKEMKKLYSSPLVFENAPVGVQILCRRLREEKCIGILKEIERLLEMTNEV</sequence>
<evidence type="ECO:0000256" key="1">
    <source>
        <dbReference type="ARBA" id="ARBA00009199"/>
    </source>
</evidence>
<comment type="similarity">
    <text evidence="1">Belongs to the amidase family.</text>
</comment>
<protein>
    <recommendedName>
        <fullName evidence="4">Amidase domain-containing protein</fullName>
    </recommendedName>
</protein>
<keyword evidence="6" id="KW-1185">Reference proteome</keyword>
<organism evidence="5 6">
    <name type="scientific">Vermiconidia calcicola</name>
    <dbReference type="NCBI Taxonomy" id="1690605"/>
    <lineage>
        <taxon>Eukaryota</taxon>
        <taxon>Fungi</taxon>
        <taxon>Dikarya</taxon>
        <taxon>Ascomycota</taxon>
        <taxon>Pezizomycotina</taxon>
        <taxon>Dothideomycetes</taxon>
        <taxon>Dothideomycetidae</taxon>
        <taxon>Mycosphaerellales</taxon>
        <taxon>Extremaceae</taxon>
        <taxon>Vermiconidia</taxon>
    </lineage>
</organism>
<dbReference type="Proteomes" id="UP001345827">
    <property type="component" value="Unassembled WGS sequence"/>
</dbReference>
<evidence type="ECO:0000313" key="5">
    <source>
        <dbReference type="EMBL" id="KAK5534639.1"/>
    </source>
</evidence>
<keyword evidence="2" id="KW-0378">Hydrolase</keyword>
<dbReference type="GO" id="GO:0016787">
    <property type="term" value="F:hydrolase activity"/>
    <property type="evidence" value="ECO:0007669"/>
    <property type="project" value="UniProtKB-KW"/>
</dbReference>
<dbReference type="PIRSF" id="PIRSF001221">
    <property type="entry name" value="Amidase_fungi"/>
    <property type="match status" value="1"/>
</dbReference>
<dbReference type="AlphaFoldDB" id="A0AAV9Q7Z5"/>
<dbReference type="PANTHER" id="PTHR46072">
    <property type="entry name" value="AMIDASE-RELATED-RELATED"/>
    <property type="match status" value="1"/>
</dbReference>
<comment type="caution">
    <text evidence="5">The sequence shown here is derived from an EMBL/GenBank/DDBJ whole genome shotgun (WGS) entry which is preliminary data.</text>
</comment>
<dbReference type="Pfam" id="PF01425">
    <property type="entry name" value="Amidase"/>
    <property type="match status" value="2"/>
</dbReference>
<dbReference type="InterPro" id="IPR023631">
    <property type="entry name" value="Amidase_dom"/>
</dbReference>
<reference evidence="5 6" key="1">
    <citation type="submission" date="2023-06" db="EMBL/GenBank/DDBJ databases">
        <title>Black Yeasts Isolated from many extreme environments.</title>
        <authorList>
            <person name="Coleine C."/>
            <person name="Stajich J.E."/>
            <person name="Selbmann L."/>
        </authorList>
    </citation>
    <scope>NUCLEOTIDE SEQUENCE [LARGE SCALE GENOMIC DNA]</scope>
    <source>
        <strain evidence="5 6">CCFEE 5887</strain>
    </source>
</reference>
<evidence type="ECO:0000256" key="3">
    <source>
        <dbReference type="SAM" id="MobiDB-lite"/>
    </source>
</evidence>
<proteinExistence type="inferred from homology"/>
<name>A0AAV9Q7Z5_9PEZI</name>
<dbReference type="EMBL" id="JAXLQG010000011">
    <property type="protein sequence ID" value="KAK5534639.1"/>
    <property type="molecule type" value="Genomic_DNA"/>
</dbReference>
<dbReference type="Gene3D" id="3.90.1300.10">
    <property type="entry name" value="Amidase signature (AS) domain"/>
    <property type="match status" value="1"/>
</dbReference>
<evidence type="ECO:0000256" key="2">
    <source>
        <dbReference type="ARBA" id="ARBA00022801"/>
    </source>
</evidence>
<evidence type="ECO:0000313" key="6">
    <source>
        <dbReference type="Proteomes" id="UP001345827"/>
    </source>
</evidence>
<feature type="domain" description="Amidase" evidence="4">
    <location>
        <begin position="241"/>
        <end position="536"/>
    </location>
</feature>
<dbReference type="InterPro" id="IPR036928">
    <property type="entry name" value="AS_sf"/>
</dbReference>